<dbReference type="HOGENOM" id="CLU_1250637_0_0_1"/>
<gene>
    <name evidence="2" type="ORF">DACRYDRAFT_92421</name>
</gene>
<dbReference type="RefSeq" id="XP_040633297.1">
    <property type="nucleotide sequence ID" value="XM_040777074.1"/>
</dbReference>
<accession>M5GH06</accession>
<evidence type="ECO:0000313" key="3">
    <source>
        <dbReference type="Proteomes" id="UP000030653"/>
    </source>
</evidence>
<proteinExistence type="predicted"/>
<dbReference type="AlphaFoldDB" id="M5GH06"/>
<feature type="compositionally biased region" description="Pro residues" evidence="1">
    <location>
        <begin position="45"/>
        <end position="77"/>
    </location>
</feature>
<sequence length="221" mass="23823">MDHHFGSPHSTKRIIVGTPAPTQSAAPGGGGRGMTPAQPNIGGGPPHPSQPVPQTPHIPPHPSLPQPPPSNVHPPDPSTNFTYQRGVLSAISRMRAPAPGNTAPGPVDQALLRRWLVLAPSYLMHDQSISTSPEEGVLAWAEGMHALVGVLQMLHSQGVLEWETMDTASRAFAESWSAAKCWTGMERAKEAIQAAGRRLRALLDPQDYVRYRGRRLYPGQD</sequence>
<dbReference type="OrthoDB" id="3358904at2759"/>
<feature type="region of interest" description="Disordered" evidence="1">
    <location>
        <begin position="1"/>
        <end position="82"/>
    </location>
</feature>
<dbReference type="EMBL" id="JH795855">
    <property type="protein sequence ID" value="EJU06403.1"/>
    <property type="molecule type" value="Genomic_DNA"/>
</dbReference>
<protein>
    <submittedName>
        <fullName evidence="2">Uncharacterized protein</fullName>
    </submittedName>
</protein>
<reference evidence="2 3" key="1">
    <citation type="journal article" date="2012" name="Science">
        <title>The Paleozoic origin of enzymatic lignin decomposition reconstructed from 31 fungal genomes.</title>
        <authorList>
            <person name="Floudas D."/>
            <person name="Binder M."/>
            <person name="Riley R."/>
            <person name="Barry K."/>
            <person name="Blanchette R.A."/>
            <person name="Henrissat B."/>
            <person name="Martinez A.T."/>
            <person name="Otillar R."/>
            <person name="Spatafora J.W."/>
            <person name="Yadav J.S."/>
            <person name="Aerts A."/>
            <person name="Benoit I."/>
            <person name="Boyd A."/>
            <person name="Carlson A."/>
            <person name="Copeland A."/>
            <person name="Coutinho P.M."/>
            <person name="de Vries R.P."/>
            <person name="Ferreira P."/>
            <person name="Findley K."/>
            <person name="Foster B."/>
            <person name="Gaskell J."/>
            <person name="Glotzer D."/>
            <person name="Gorecki P."/>
            <person name="Heitman J."/>
            <person name="Hesse C."/>
            <person name="Hori C."/>
            <person name="Igarashi K."/>
            <person name="Jurgens J.A."/>
            <person name="Kallen N."/>
            <person name="Kersten P."/>
            <person name="Kohler A."/>
            <person name="Kuees U."/>
            <person name="Kumar T.K.A."/>
            <person name="Kuo A."/>
            <person name="LaButti K."/>
            <person name="Larrondo L.F."/>
            <person name="Lindquist E."/>
            <person name="Ling A."/>
            <person name="Lombard V."/>
            <person name="Lucas S."/>
            <person name="Lundell T."/>
            <person name="Martin R."/>
            <person name="McLaughlin D.J."/>
            <person name="Morgenstern I."/>
            <person name="Morin E."/>
            <person name="Murat C."/>
            <person name="Nagy L.G."/>
            <person name="Nolan M."/>
            <person name="Ohm R.A."/>
            <person name="Patyshakuliyeva A."/>
            <person name="Rokas A."/>
            <person name="Ruiz-Duenas F.J."/>
            <person name="Sabat G."/>
            <person name="Salamov A."/>
            <person name="Samejima M."/>
            <person name="Schmutz J."/>
            <person name="Slot J.C."/>
            <person name="St John F."/>
            <person name="Stenlid J."/>
            <person name="Sun H."/>
            <person name="Sun S."/>
            <person name="Syed K."/>
            <person name="Tsang A."/>
            <person name="Wiebenga A."/>
            <person name="Young D."/>
            <person name="Pisabarro A."/>
            <person name="Eastwood D.C."/>
            <person name="Martin F."/>
            <person name="Cullen D."/>
            <person name="Grigoriev I.V."/>
            <person name="Hibbett D.S."/>
        </authorList>
    </citation>
    <scope>NUCLEOTIDE SEQUENCE [LARGE SCALE GENOMIC DNA]</scope>
    <source>
        <strain evidence="2 3">DJM-731 SS1</strain>
    </source>
</reference>
<name>M5GH06_DACPD</name>
<organism evidence="2 3">
    <name type="scientific">Dacryopinax primogenitus (strain DJM 731)</name>
    <name type="common">Brown rot fungus</name>
    <dbReference type="NCBI Taxonomy" id="1858805"/>
    <lineage>
        <taxon>Eukaryota</taxon>
        <taxon>Fungi</taxon>
        <taxon>Dikarya</taxon>
        <taxon>Basidiomycota</taxon>
        <taxon>Agaricomycotina</taxon>
        <taxon>Dacrymycetes</taxon>
        <taxon>Dacrymycetales</taxon>
        <taxon>Dacrymycetaceae</taxon>
        <taxon>Dacryopinax</taxon>
    </lineage>
</organism>
<keyword evidence="3" id="KW-1185">Reference proteome</keyword>
<dbReference type="GeneID" id="63692136"/>
<evidence type="ECO:0000256" key="1">
    <source>
        <dbReference type="SAM" id="MobiDB-lite"/>
    </source>
</evidence>
<evidence type="ECO:0000313" key="2">
    <source>
        <dbReference type="EMBL" id="EJU06403.1"/>
    </source>
</evidence>
<dbReference type="Proteomes" id="UP000030653">
    <property type="component" value="Unassembled WGS sequence"/>
</dbReference>